<feature type="transmembrane region" description="Helical" evidence="1">
    <location>
        <begin position="43"/>
        <end position="65"/>
    </location>
</feature>
<keyword evidence="1" id="KW-0472">Membrane</keyword>
<dbReference type="EMBL" id="JAOVZW010000003">
    <property type="protein sequence ID" value="MCX8523064.1"/>
    <property type="molecule type" value="Genomic_DNA"/>
</dbReference>
<comment type="caution">
    <text evidence="2">The sequence shown here is derived from an EMBL/GenBank/DDBJ whole genome shotgun (WGS) entry which is preliminary data.</text>
</comment>
<keyword evidence="1" id="KW-0812">Transmembrane</keyword>
<dbReference type="RefSeq" id="WP_267264385.1">
    <property type="nucleotide sequence ID" value="NZ_JAOVZW010000003.1"/>
</dbReference>
<feature type="transmembrane region" description="Helical" evidence="1">
    <location>
        <begin position="5"/>
        <end position="23"/>
    </location>
</feature>
<evidence type="ECO:0000313" key="3">
    <source>
        <dbReference type="Proteomes" id="UP001073122"/>
    </source>
</evidence>
<name>A0ABT3XLS5_9FLAO</name>
<evidence type="ECO:0000256" key="1">
    <source>
        <dbReference type="SAM" id="Phobius"/>
    </source>
</evidence>
<reference evidence="2" key="1">
    <citation type="submission" date="2022-10" db="EMBL/GenBank/DDBJ databases">
        <title>Chryseobacterium sp. nov., a novel bacterial species.</title>
        <authorList>
            <person name="Cao Y."/>
        </authorList>
    </citation>
    <scope>NUCLEOTIDE SEQUENCE</scope>
    <source>
        <strain evidence="2">CCTCC AB2015118</strain>
    </source>
</reference>
<accession>A0ABT3XLS5</accession>
<proteinExistence type="predicted"/>
<dbReference type="Proteomes" id="UP001073122">
    <property type="component" value="Unassembled WGS sequence"/>
</dbReference>
<sequence>MKNLAVHIIIRLAIAAFPIFILINKKLDDTSGNSGMGIDLPMMIAFGMLIIWGIFMIFETGRFFYSKNNKMAVINLFLIIPALFAFIYIGGM</sequence>
<evidence type="ECO:0000313" key="2">
    <source>
        <dbReference type="EMBL" id="MCX8523064.1"/>
    </source>
</evidence>
<protein>
    <submittedName>
        <fullName evidence="2">Uncharacterized protein</fullName>
    </submittedName>
</protein>
<feature type="transmembrane region" description="Helical" evidence="1">
    <location>
        <begin position="72"/>
        <end position="91"/>
    </location>
</feature>
<organism evidence="2 3">
    <name type="scientific">Chryseobacterium formosus</name>
    <dbReference type="NCBI Taxonomy" id="1537363"/>
    <lineage>
        <taxon>Bacteria</taxon>
        <taxon>Pseudomonadati</taxon>
        <taxon>Bacteroidota</taxon>
        <taxon>Flavobacteriia</taxon>
        <taxon>Flavobacteriales</taxon>
        <taxon>Weeksellaceae</taxon>
        <taxon>Chryseobacterium group</taxon>
        <taxon>Chryseobacterium</taxon>
    </lineage>
</organism>
<keyword evidence="1" id="KW-1133">Transmembrane helix</keyword>
<keyword evidence="3" id="KW-1185">Reference proteome</keyword>
<gene>
    <name evidence="2" type="ORF">OF897_03905</name>
</gene>